<accession>A0AAV4NKH9</accession>
<gene>
    <name evidence="1" type="ORF">CDAR_270271</name>
</gene>
<dbReference type="EMBL" id="BPLQ01001691">
    <property type="protein sequence ID" value="GIX83999.1"/>
    <property type="molecule type" value="Genomic_DNA"/>
</dbReference>
<comment type="caution">
    <text evidence="1">The sequence shown here is derived from an EMBL/GenBank/DDBJ whole genome shotgun (WGS) entry which is preliminary data.</text>
</comment>
<organism evidence="1 2">
    <name type="scientific">Caerostris darwini</name>
    <dbReference type="NCBI Taxonomy" id="1538125"/>
    <lineage>
        <taxon>Eukaryota</taxon>
        <taxon>Metazoa</taxon>
        <taxon>Ecdysozoa</taxon>
        <taxon>Arthropoda</taxon>
        <taxon>Chelicerata</taxon>
        <taxon>Arachnida</taxon>
        <taxon>Araneae</taxon>
        <taxon>Araneomorphae</taxon>
        <taxon>Entelegynae</taxon>
        <taxon>Araneoidea</taxon>
        <taxon>Araneidae</taxon>
        <taxon>Caerostris</taxon>
    </lineage>
</organism>
<evidence type="ECO:0000313" key="1">
    <source>
        <dbReference type="EMBL" id="GIX83999.1"/>
    </source>
</evidence>
<proteinExistence type="predicted"/>
<protein>
    <submittedName>
        <fullName evidence="1">Uncharacterized protein</fullName>
    </submittedName>
</protein>
<name>A0AAV4NKH9_9ARAC</name>
<keyword evidence="2" id="KW-1185">Reference proteome</keyword>
<sequence>MLADEFAFNDFKLPVHTGSPGSTIVYEDVGEAGIATESGTFAVFRQEPFPDEEHLDVSIRPSNSIFKASSRSHPIVVVVVLSFNGVNWPIFWPLTQEGKTHKGS</sequence>
<evidence type="ECO:0000313" key="2">
    <source>
        <dbReference type="Proteomes" id="UP001054837"/>
    </source>
</evidence>
<reference evidence="1 2" key="1">
    <citation type="submission" date="2021-06" db="EMBL/GenBank/DDBJ databases">
        <title>Caerostris darwini draft genome.</title>
        <authorList>
            <person name="Kono N."/>
            <person name="Arakawa K."/>
        </authorList>
    </citation>
    <scope>NUCLEOTIDE SEQUENCE [LARGE SCALE GENOMIC DNA]</scope>
</reference>
<dbReference type="AlphaFoldDB" id="A0AAV4NKH9"/>
<dbReference type="Proteomes" id="UP001054837">
    <property type="component" value="Unassembled WGS sequence"/>
</dbReference>